<proteinExistence type="predicted"/>
<feature type="signal peptide" evidence="2">
    <location>
        <begin position="1"/>
        <end position="22"/>
    </location>
</feature>
<name>A0A9I9EG34_CUCME</name>
<evidence type="ECO:0000313" key="3">
    <source>
        <dbReference type="EnsemblPlants" id="MELO3C033266.2.1"/>
    </source>
</evidence>
<evidence type="ECO:0000256" key="2">
    <source>
        <dbReference type="SAM" id="SignalP"/>
    </source>
</evidence>
<dbReference type="Gramene" id="MELO3C033266.2.1">
    <property type="protein sequence ID" value="MELO3C033266.2.1"/>
    <property type="gene ID" value="MELO3C033266.2"/>
</dbReference>
<organism evidence="3">
    <name type="scientific">Cucumis melo</name>
    <name type="common">Muskmelon</name>
    <dbReference type="NCBI Taxonomy" id="3656"/>
    <lineage>
        <taxon>Eukaryota</taxon>
        <taxon>Viridiplantae</taxon>
        <taxon>Streptophyta</taxon>
        <taxon>Embryophyta</taxon>
        <taxon>Tracheophyta</taxon>
        <taxon>Spermatophyta</taxon>
        <taxon>Magnoliopsida</taxon>
        <taxon>eudicotyledons</taxon>
        <taxon>Gunneridae</taxon>
        <taxon>Pentapetalae</taxon>
        <taxon>rosids</taxon>
        <taxon>fabids</taxon>
        <taxon>Cucurbitales</taxon>
        <taxon>Cucurbitaceae</taxon>
        <taxon>Benincaseae</taxon>
        <taxon>Cucumis</taxon>
    </lineage>
</organism>
<feature type="chain" id="PRO_5039954185" evidence="2">
    <location>
        <begin position="23"/>
        <end position="153"/>
    </location>
</feature>
<evidence type="ECO:0000256" key="1">
    <source>
        <dbReference type="SAM" id="MobiDB-lite"/>
    </source>
</evidence>
<keyword evidence="2" id="KW-0732">Signal</keyword>
<feature type="compositionally biased region" description="Basic residues" evidence="1">
    <location>
        <begin position="135"/>
        <end position="153"/>
    </location>
</feature>
<accession>A0A9I9EG34</accession>
<sequence length="153" mass="17163">MLGRLGSRFSSLLLHLNGAVLTASDAPEHEPKTIALSYRLFQGNHVLDIDHDVHPTRGPQVDALIRNLKSWALTTSRQQPPSGGAGSFDAVDGSLLYSRGSLEFDVNSQNSSNDPDERYIKDEMNNSETTIVKKSERRRKSDLKDRYKRLRVN</sequence>
<dbReference type="AlphaFoldDB" id="A0A9I9EG34"/>
<dbReference type="EnsemblPlants" id="MELO3C033266.2.1">
    <property type="protein sequence ID" value="MELO3C033266.2.1"/>
    <property type="gene ID" value="MELO3C033266.2"/>
</dbReference>
<feature type="compositionally biased region" description="Basic and acidic residues" evidence="1">
    <location>
        <begin position="115"/>
        <end position="124"/>
    </location>
</feature>
<reference evidence="3" key="1">
    <citation type="submission" date="2023-03" db="UniProtKB">
        <authorList>
            <consortium name="EnsemblPlants"/>
        </authorList>
    </citation>
    <scope>IDENTIFICATION</scope>
</reference>
<protein>
    <submittedName>
        <fullName evidence="3">Uncharacterized protein</fullName>
    </submittedName>
</protein>
<feature type="region of interest" description="Disordered" evidence="1">
    <location>
        <begin position="105"/>
        <end position="153"/>
    </location>
</feature>